<name>A0A1H9CI17_9EURY</name>
<keyword evidence="3" id="KW-1185">Reference proteome</keyword>
<sequence length="289" mass="31913">MANDPEYGRENSSNSSTSNRRSVLKAIGGTTVGIGALGTMTDPAVAHHNEEPDHDYGVKSDNCDTLGNPDDIVINQTLKAETWYRGFDSDRHKHEWVTAIGCSAITEDENGSVPRDIQKGVLEVKWNEDRYDYPAVEPRPAGYSPKAYAYKDATDPLENPCETCDHVMQASAGLLAGYVGGTVGSVLWTGGTLAANYLDENVSDNSGPNLFLEFDFENWANHAVEQAHYNWVYHVYLDLGDRQSVTVTTTDYGHNATVSSAIELTYDVHQFQYEIHTEVEHDTIHSDSC</sequence>
<reference evidence="3" key="1">
    <citation type="submission" date="2016-10" db="EMBL/GenBank/DDBJ databases">
        <authorList>
            <person name="Varghese N."/>
            <person name="Submissions S."/>
        </authorList>
    </citation>
    <scope>NUCLEOTIDE SEQUENCE [LARGE SCALE GENOMIC DNA]</scope>
    <source>
        <strain evidence="3">DSM 25055</strain>
    </source>
</reference>
<evidence type="ECO:0000313" key="3">
    <source>
        <dbReference type="Proteomes" id="UP000199114"/>
    </source>
</evidence>
<dbReference type="RefSeq" id="WP_139210798.1">
    <property type="nucleotide sequence ID" value="NZ_FOFD01000001.1"/>
</dbReference>
<organism evidence="2 3">
    <name type="scientific">Natrinema salaciae</name>
    <dbReference type="NCBI Taxonomy" id="1186196"/>
    <lineage>
        <taxon>Archaea</taxon>
        <taxon>Methanobacteriati</taxon>
        <taxon>Methanobacteriota</taxon>
        <taxon>Stenosarchaea group</taxon>
        <taxon>Halobacteria</taxon>
        <taxon>Halobacteriales</taxon>
        <taxon>Natrialbaceae</taxon>
        <taxon>Natrinema</taxon>
    </lineage>
</organism>
<proteinExistence type="predicted"/>
<evidence type="ECO:0000313" key="2">
    <source>
        <dbReference type="EMBL" id="SEQ00268.1"/>
    </source>
</evidence>
<evidence type="ECO:0000256" key="1">
    <source>
        <dbReference type="SAM" id="MobiDB-lite"/>
    </source>
</evidence>
<dbReference type="EMBL" id="FOFD01000001">
    <property type="protein sequence ID" value="SEQ00268.1"/>
    <property type="molecule type" value="Genomic_DNA"/>
</dbReference>
<dbReference type="PROSITE" id="PS51318">
    <property type="entry name" value="TAT"/>
    <property type="match status" value="1"/>
</dbReference>
<accession>A0A1H9CI17</accession>
<dbReference type="Proteomes" id="UP000199114">
    <property type="component" value="Unassembled WGS sequence"/>
</dbReference>
<dbReference type="AlphaFoldDB" id="A0A1H9CI17"/>
<feature type="region of interest" description="Disordered" evidence="1">
    <location>
        <begin position="1"/>
        <end position="20"/>
    </location>
</feature>
<gene>
    <name evidence="2" type="ORF">SAMN04489841_1046</name>
</gene>
<dbReference type="InterPro" id="IPR006311">
    <property type="entry name" value="TAT_signal"/>
</dbReference>
<feature type="compositionally biased region" description="Low complexity" evidence="1">
    <location>
        <begin position="10"/>
        <end position="20"/>
    </location>
</feature>
<protein>
    <submittedName>
        <fullName evidence="2">Uncharacterized protein</fullName>
    </submittedName>
</protein>